<sequence length="464" mass="50580">MNARYQKHDSSQESSLLIEKSENTIKKLKEFSASQEYSGFGWRWKDLGLLIVVLLLQGGAVCVESFLYPLLPEVALKIGLTQTYIGVVFSAYEVGRFLTSAAVGSLVSKTTPKIMLILGGALSSVSSFLIGLFYYVDDGLFFSLNVMARLISGCGMSMVTVSGLSLLLKATEFQTGTVLVIVEGILGCAYSFGVAAGIFLNDLVGYSFTCYIFGGFMGVLMIIQIAVVPNIEETGNKSSKGFFQLMKVPGQVLLFFHCFTNTLCMTSRLVSLPSFLMTTFGVSSSDIGSFLGVANFIYLLFSPLCGFLINKLTYTLILIAWLIQSLLLLFMGPSPLLDFIFHGKKYYLGTVITWCTIQLSQVCVFLAPFKASLNLAEATGYERDSVHTYGMIAGMVNCAQGLGSIAGPVGGGAIYEVLGFPWLVTIFGFLQFSLATVTIIYLITMRLANKPLTPEQADEIRFRK</sequence>
<feature type="transmembrane region" description="Helical" evidence="6">
    <location>
        <begin position="346"/>
        <end position="369"/>
    </location>
</feature>
<keyword evidence="5 6" id="KW-0472">Membrane</keyword>
<organism evidence="7 8">
    <name type="scientific">Bugula neritina</name>
    <name type="common">Brown bryozoan</name>
    <name type="synonym">Sertularia neritina</name>
    <dbReference type="NCBI Taxonomy" id="10212"/>
    <lineage>
        <taxon>Eukaryota</taxon>
        <taxon>Metazoa</taxon>
        <taxon>Spiralia</taxon>
        <taxon>Lophotrochozoa</taxon>
        <taxon>Bryozoa</taxon>
        <taxon>Gymnolaemata</taxon>
        <taxon>Cheilostomatida</taxon>
        <taxon>Flustrina</taxon>
        <taxon>Buguloidea</taxon>
        <taxon>Bugulidae</taxon>
        <taxon>Bugula</taxon>
    </lineage>
</organism>
<dbReference type="InterPro" id="IPR011701">
    <property type="entry name" value="MFS"/>
</dbReference>
<feature type="transmembrane region" description="Helical" evidence="6">
    <location>
        <begin position="316"/>
        <end position="334"/>
    </location>
</feature>
<feature type="transmembrane region" description="Helical" evidence="6">
    <location>
        <begin position="290"/>
        <end position="309"/>
    </location>
</feature>
<dbReference type="SUPFAM" id="SSF103473">
    <property type="entry name" value="MFS general substrate transporter"/>
    <property type="match status" value="1"/>
</dbReference>
<comment type="subcellular location">
    <subcellularLocation>
        <location evidence="1">Membrane</location>
        <topology evidence="1">Multi-pass membrane protein</topology>
    </subcellularLocation>
</comment>
<feature type="transmembrane region" description="Helical" evidence="6">
    <location>
        <begin position="47"/>
        <end position="71"/>
    </location>
</feature>
<dbReference type="Gene3D" id="1.20.1250.20">
    <property type="entry name" value="MFS general substrate transporter like domains"/>
    <property type="match status" value="2"/>
</dbReference>
<dbReference type="GO" id="GO:0016020">
    <property type="term" value="C:membrane"/>
    <property type="evidence" value="ECO:0007669"/>
    <property type="project" value="UniProtKB-SubCell"/>
</dbReference>
<evidence type="ECO:0000313" key="8">
    <source>
        <dbReference type="Proteomes" id="UP000593567"/>
    </source>
</evidence>
<feature type="transmembrane region" description="Helical" evidence="6">
    <location>
        <begin position="206"/>
        <end position="231"/>
    </location>
</feature>
<dbReference type="AlphaFoldDB" id="A0A7J7JPR6"/>
<evidence type="ECO:0000313" key="7">
    <source>
        <dbReference type="EMBL" id="KAF6027624.1"/>
    </source>
</evidence>
<feature type="transmembrane region" description="Helical" evidence="6">
    <location>
        <begin position="148"/>
        <end position="168"/>
    </location>
</feature>
<name>A0A7J7JPR6_BUGNE</name>
<dbReference type="EMBL" id="VXIV02002059">
    <property type="protein sequence ID" value="KAF6027624.1"/>
    <property type="molecule type" value="Genomic_DNA"/>
</dbReference>
<evidence type="ECO:0000256" key="3">
    <source>
        <dbReference type="ARBA" id="ARBA00022692"/>
    </source>
</evidence>
<keyword evidence="4 6" id="KW-1133">Transmembrane helix</keyword>
<protein>
    <submittedName>
        <fullName evidence="7">SLC18B1</fullName>
    </submittedName>
</protein>
<keyword evidence="2" id="KW-0813">Transport</keyword>
<feature type="transmembrane region" description="Helical" evidence="6">
    <location>
        <begin position="114"/>
        <end position="136"/>
    </location>
</feature>
<feature type="transmembrane region" description="Helical" evidence="6">
    <location>
        <begin position="180"/>
        <end position="200"/>
    </location>
</feature>
<feature type="transmembrane region" description="Helical" evidence="6">
    <location>
        <begin position="420"/>
        <end position="443"/>
    </location>
</feature>
<proteinExistence type="predicted"/>
<dbReference type="Proteomes" id="UP000593567">
    <property type="component" value="Unassembled WGS sequence"/>
</dbReference>
<evidence type="ECO:0000256" key="5">
    <source>
        <dbReference type="ARBA" id="ARBA00023136"/>
    </source>
</evidence>
<gene>
    <name evidence="7" type="ORF">EB796_014068</name>
</gene>
<dbReference type="PANTHER" id="PTHR23506">
    <property type="entry name" value="GH10249P"/>
    <property type="match status" value="1"/>
</dbReference>
<reference evidence="7" key="1">
    <citation type="submission" date="2020-06" db="EMBL/GenBank/DDBJ databases">
        <title>Draft genome of Bugula neritina, a colonial animal packing powerful symbionts and potential medicines.</title>
        <authorList>
            <person name="Rayko M."/>
        </authorList>
    </citation>
    <scope>NUCLEOTIDE SEQUENCE [LARGE SCALE GENOMIC DNA]</scope>
    <source>
        <strain evidence="7">Kwan_BN1</strain>
    </source>
</reference>
<evidence type="ECO:0000256" key="1">
    <source>
        <dbReference type="ARBA" id="ARBA00004141"/>
    </source>
</evidence>
<keyword evidence="3 6" id="KW-0812">Transmembrane</keyword>
<feature type="transmembrane region" description="Helical" evidence="6">
    <location>
        <begin position="389"/>
        <end position="414"/>
    </location>
</feature>
<comment type="caution">
    <text evidence="7">The sequence shown here is derived from an EMBL/GenBank/DDBJ whole genome shotgun (WGS) entry which is preliminary data.</text>
</comment>
<evidence type="ECO:0000256" key="6">
    <source>
        <dbReference type="SAM" id="Phobius"/>
    </source>
</evidence>
<keyword evidence="8" id="KW-1185">Reference proteome</keyword>
<accession>A0A7J7JPR6</accession>
<dbReference type="InterPro" id="IPR036259">
    <property type="entry name" value="MFS_trans_sf"/>
</dbReference>
<dbReference type="InterPro" id="IPR050930">
    <property type="entry name" value="MFS_Vesicular_Transporter"/>
</dbReference>
<dbReference type="PANTHER" id="PTHR23506:SF26">
    <property type="entry name" value="MFS-TYPE TRANSPORTER SLC18B1"/>
    <property type="match status" value="1"/>
</dbReference>
<evidence type="ECO:0000256" key="2">
    <source>
        <dbReference type="ARBA" id="ARBA00022448"/>
    </source>
</evidence>
<evidence type="ECO:0000256" key="4">
    <source>
        <dbReference type="ARBA" id="ARBA00022989"/>
    </source>
</evidence>
<feature type="transmembrane region" description="Helical" evidence="6">
    <location>
        <begin position="252"/>
        <end position="270"/>
    </location>
</feature>
<feature type="transmembrane region" description="Helical" evidence="6">
    <location>
        <begin position="83"/>
        <end position="107"/>
    </location>
</feature>
<dbReference type="Pfam" id="PF07690">
    <property type="entry name" value="MFS_1"/>
    <property type="match status" value="1"/>
</dbReference>
<dbReference type="GO" id="GO:0022857">
    <property type="term" value="F:transmembrane transporter activity"/>
    <property type="evidence" value="ECO:0007669"/>
    <property type="project" value="InterPro"/>
</dbReference>